<dbReference type="GO" id="GO:0016491">
    <property type="term" value="F:oxidoreductase activity"/>
    <property type="evidence" value="ECO:0007669"/>
    <property type="project" value="UniProtKB-KW"/>
</dbReference>
<evidence type="ECO:0000313" key="4">
    <source>
        <dbReference type="EMBL" id="RAH96377.1"/>
    </source>
</evidence>
<comment type="caution">
    <text evidence="4">The sequence shown here is derived from an EMBL/GenBank/DDBJ whole genome shotgun (WGS) entry which is preliminary data.</text>
</comment>
<name>A0A8B2NK34_9HYPH</name>
<dbReference type="Proteomes" id="UP000249590">
    <property type="component" value="Unassembled WGS sequence"/>
</dbReference>
<dbReference type="RefSeq" id="WP_111352506.1">
    <property type="nucleotide sequence ID" value="NZ_QHHQ01000013.1"/>
</dbReference>
<dbReference type="OrthoDB" id="4690547at2"/>
<dbReference type="PANTHER" id="PTHR44196">
    <property type="entry name" value="DEHYDROGENASE/REDUCTASE SDR FAMILY MEMBER 7B"/>
    <property type="match status" value="1"/>
</dbReference>
<dbReference type="PRINTS" id="PR00081">
    <property type="entry name" value="GDHRDH"/>
</dbReference>
<dbReference type="InterPro" id="IPR002347">
    <property type="entry name" value="SDR_fam"/>
</dbReference>
<dbReference type="SUPFAM" id="SSF51735">
    <property type="entry name" value="NAD(P)-binding Rossmann-fold domains"/>
    <property type="match status" value="1"/>
</dbReference>
<evidence type="ECO:0000256" key="3">
    <source>
        <dbReference type="RuleBase" id="RU000363"/>
    </source>
</evidence>
<organism evidence="4 5">
    <name type="scientific">Acuticoccus sediminis</name>
    <dbReference type="NCBI Taxonomy" id="2184697"/>
    <lineage>
        <taxon>Bacteria</taxon>
        <taxon>Pseudomonadati</taxon>
        <taxon>Pseudomonadota</taxon>
        <taxon>Alphaproteobacteria</taxon>
        <taxon>Hyphomicrobiales</taxon>
        <taxon>Amorphaceae</taxon>
        <taxon>Acuticoccus</taxon>
    </lineage>
</organism>
<evidence type="ECO:0000256" key="2">
    <source>
        <dbReference type="ARBA" id="ARBA00023002"/>
    </source>
</evidence>
<keyword evidence="5" id="KW-1185">Reference proteome</keyword>
<keyword evidence="2" id="KW-0560">Oxidoreductase</keyword>
<protein>
    <submittedName>
        <fullName evidence="4">Short-chain dehydrogenase</fullName>
    </submittedName>
</protein>
<dbReference type="InterPro" id="IPR036291">
    <property type="entry name" value="NAD(P)-bd_dom_sf"/>
</dbReference>
<comment type="similarity">
    <text evidence="1 3">Belongs to the short-chain dehydrogenases/reductases (SDR) family.</text>
</comment>
<evidence type="ECO:0000313" key="5">
    <source>
        <dbReference type="Proteomes" id="UP000249590"/>
    </source>
</evidence>
<accession>A0A8B2NK34</accession>
<dbReference type="GO" id="GO:0016020">
    <property type="term" value="C:membrane"/>
    <property type="evidence" value="ECO:0007669"/>
    <property type="project" value="TreeGrafter"/>
</dbReference>
<dbReference type="EMBL" id="QHHQ01000013">
    <property type="protein sequence ID" value="RAH96377.1"/>
    <property type="molecule type" value="Genomic_DNA"/>
</dbReference>
<evidence type="ECO:0000256" key="1">
    <source>
        <dbReference type="ARBA" id="ARBA00006484"/>
    </source>
</evidence>
<dbReference type="Pfam" id="PF00106">
    <property type="entry name" value="adh_short"/>
    <property type="match status" value="1"/>
</dbReference>
<dbReference type="Gene3D" id="3.40.50.720">
    <property type="entry name" value="NAD(P)-binding Rossmann-like Domain"/>
    <property type="match status" value="1"/>
</dbReference>
<dbReference type="CDD" id="cd05233">
    <property type="entry name" value="SDR_c"/>
    <property type="match status" value="1"/>
</dbReference>
<dbReference type="PRINTS" id="PR00080">
    <property type="entry name" value="SDRFAMILY"/>
</dbReference>
<dbReference type="PANTHER" id="PTHR44196:SF1">
    <property type="entry name" value="DEHYDROGENASE_REDUCTASE SDR FAMILY MEMBER 7B"/>
    <property type="match status" value="1"/>
</dbReference>
<proteinExistence type="inferred from homology"/>
<reference evidence="4 5" key="1">
    <citation type="submission" date="2018-05" db="EMBL/GenBank/DDBJ databases">
        <title>Acuticoccus sediminis sp. nov., isolated from deep-sea sediment of Indian Ocean.</title>
        <authorList>
            <person name="Liu X."/>
            <person name="Lai Q."/>
            <person name="Du Y."/>
            <person name="Sun F."/>
            <person name="Zhang X."/>
            <person name="Wang S."/>
            <person name="Shao Z."/>
        </authorList>
    </citation>
    <scope>NUCLEOTIDE SEQUENCE [LARGE SCALE GENOMIC DNA]</scope>
    <source>
        <strain evidence="4 5">PTG4-2</strain>
    </source>
</reference>
<gene>
    <name evidence="4" type="ORF">DLJ53_32530</name>
</gene>
<dbReference type="AlphaFoldDB" id="A0A8B2NK34"/>
<sequence length="284" mass="30656">MKDFKGKRVVITGAATGIGFALAAQFVARGAKVVIAARRRDRLEEAAKALTKSGGEVAIFECDITELSQVEALADFAWSTFGGVDVLINNAGVGPIPSKVIDAKPEDVQSVLNVNLFGVWNGVSVFGKRFVAESTPKAIYNVGSENCFFNAVPEGAGYVVSKHALLAMTSALREEVPDHIEVGLICPGLVKSELARETSDGMDTDAFATLVMRQIEAGEFFIVAHAYNVVRIHERLDEVISAYGQYAPRYQGDDEFDVRTLGDRHGWYPGYPIHAYRGARPGGA</sequence>